<organism evidence="1">
    <name type="scientific">Salmonella enterica</name>
    <name type="common">Salmonella choleraesuis</name>
    <dbReference type="NCBI Taxonomy" id="28901"/>
    <lineage>
        <taxon>Bacteria</taxon>
        <taxon>Pseudomonadati</taxon>
        <taxon>Pseudomonadota</taxon>
        <taxon>Gammaproteobacteria</taxon>
        <taxon>Enterobacterales</taxon>
        <taxon>Enterobacteriaceae</taxon>
        <taxon>Salmonella</taxon>
    </lineage>
</organism>
<reference evidence="1" key="2">
    <citation type="submission" date="2020-02" db="EMBL/GenBank/DDBJ databases">
        <authorList>
            <consortium name="NCBI Pathogen Detection Project"/>
        </authorList>
    </citation>
    <scope>NUCLEOTIDE SEQUENCE</scope>
    <source>
        <strain evidence="1">MA.GW_S01999-08</strain>
    </source>
</reference>
<accession>A0A749FXP9</accession>
<evidence type="ECO:0000313" key="1">
    <source>
        <dbReference type="EMBL" id="HAF5506700.1"/>
    </source>
</evidence>
<name>A0A749FXP9_SALER</name>
<protein>
    <submittedName>
        <fullName evidence="1">Uncharacterized protein</fullName>
    </submittedName>
</protein>
<reference evidence="1" key="1">
    <citation type="journal article" date="2018" name="Genome Biol.">
        <title>SKESA: strategic k-mer extension for scrupulous assemblies.</title>
        <authorList>
            <person name="Souvorov A."/>
            <person name="Agarwala R."/>
            <person name="Lipman D.J."/>
        </authorList>
    </citation>
    <scope>NUCLEOTIDE SEQUENCE</scope>
    <source>
        <strain evidence="1">MA.GW_S01999-08</strain>
    </source>
</reference>
<gene>
    <name evidence="1" type="ORF">G8C29_004353</name>
</gene>
<sequence length="71" mass="7765">MKAISKHESEKIIGGGEQCYGNMIADNGKGTCKWEIRCQKTDKYGSPVGREYVTDYRVGNCSVSGKPFGSI</sequence>
<dbReference type="EMBL" id="DAAVNH010000012">
    <property type="protein sequence ID" value="HAF5506700.1"/>
    <property type="molecule type" value="Genomic_DNA"/>
</dbReference>
<proteinExistence type="predicted"/>
<dbReference type="AlphaFoldDB" id="A0A749FXP9"/>
<comment type="caution">
    <text evidence="1">The sequence shown here is derived from an EMBL/GenBank/DDBJ whole genome shotgun (WGS) entry which is preliminary data.</text>
</comment>